<dbReference type="Proteomes" id="UP000708208">
    <property type="component" value="Unassembled WGS sequence"/>
</dbReference>
<name>A0A8J2JY37_9HEXA</name>
<feature type="chain" id="PRO_5035286772" description="Secreted protein" evidence="1">
    <location>
        <begin position="21"/>
        <end position="138"/>
    </location>
</feature>
<evidence type="ECO:0008006" key="4">
    <source>
        <dbReference type="Google" id="ProtNLM"/>
    </source>
</evidence>
<keyword evidence="3" id="KW-1185">Reference proteome</keyword>
<organism evidence="2 3">
    <name type="scientific">Allacma fusca</name>
    <dbReference type="NCBI Taxonomy" id="39272"/>
    <lineage>
        <taxon>Eukaryota</taxon>
        <taxon>Metazoa</taxon>
        <taxon>Ecdysozoa</taxon>
        <taxon>Arthropoda</taxon>
        <taxon>Hexapoda</taxon>
        <taxon>Collembola</taxon>
        <taxon>Symphypleona</taxon>
        <taxon>Sminthuridae</taxon>
        <taxon>Allacma</taxon>
    </lineage>
</organism>
<keyword evidence="1" id="KW-0732">Signal</keyword>
<sequence>MKVSFHCILIVTIFSDFTLGEDKINCTSETKSGEICCGGDVYNKAENIWPDESCDVEPKNETLTFADSAWLAYHCNDLFWKAITSPINISKIPGDEEEYAKIQTMKLYHRQYMHAVEQVCTVEVANATSEIPNFNSVS</sequence>
<evidence type="ECO:0000256" key="1">
    <source>
        <dbReference type="SAM" id="SignalP"/>
    </source>
</evidence>
<dbReference type="AlphaFoldDB" id="A0A8J2JY37"/>
<evidence type="ECO:0000313" key="3">
    <source>
        <dbReference type="Proteomes" id="UP000708208"/>
    </source>
</evidence>
<dbReference type="EMBL" id="CAJVCH010180799">
    <property type="protein sequence ID" value="CAG7729578.1"/>
    <property type="molecule type" value="Genomic_DNA"/>
</dbReference>
<protein>
    <recommendedName>
        <fullName evidence="4">Secreted protein</fullName>
    </recommendedName>
</protein>
<feature type="signal peptide" evidence="1">
    <location>
        <begin position="1"/>
        <end position="20"/>
    </location>
</feature>
<accession>A0A8J2JY37</accession>
<gene>
    <name evidence="2" type="ORF">AFUS01_LOCUS18279</name>
</gene>
<reference evidence="2" key="1">
    <citation type="submission" date="2021-06" db="EMBL/GenBank/DDBJ databases">
        <authorList>
            <person name="Hodson N. C."/>
            <person name="Mongue J. A."/>
            <person name="Jaron S. K."/>
        </authorList>
    </citation>
    <scope>NUCLEOTIDE SEQUENCE</scope>
</reference>
<comment type="caution">
    <text evidence="2">The sequence shown here is derived from an EMBL/GenBank/DDBJ whole genome shotgun (WGS) entry which is preliminary data.</text>
</comment>
<evidence type="ECO:0000313" key="2">
    <source>
        <dbReference type="EMBL" id="CAG7729578.1"/>
    </source>
</evidence>
<proteinExistence type="predicted"/>